<feature type="compositionally biased region" description="Basic and acidic residues" evidence="1">
    <location>
        <begin position="209"/>
        <end position="218"/>
    </location>
</feature>
<organism evidence="3 4">
    <name type="scientific">Eimeria praecox</name>
    <dbReference type="NCBI Taxonomy" id="51316"/>
    <lineage>
        <taxon>Eukaryota</taxon>
        <taxon>Sar</taxon>
        <taxon>Alveolata</taxon>
        <taxon>Apicomplexa</taxon>
        <taxon>Conoidasida</taxon>
        <taxon>Coccidia</taxon>
        <taxon>Eucoccidiorida</taxon>
        <taxon>Eimeriorina</taxon>
        <taxon>Eimeriidae</taxon>
        <taxon>Eimeria</taxon>
    </lineage>
</organism>
<feature type="region of interest" description="Disordered" evidence="1">
    <location>
        <begin position="239"/>
        <end position="289"/>
    </location>
</feature>
<evidence type="ECO:0000256" key="1">
    <source>
        <dbReference type="SAM" id="MobiDB-lite"/>
    </source>
</evidence>
<dbReference type="InterPro" id="IPR053248">
    <property type="entry name" value="Zinc_finger_MYND_domain"/>
</dbReference>
<gene>
    <name evidence="3" type="ORF">EPH_0075750</name>
</gene>
<reference evidence="3" key="1">
    <citation type="submission" date="2013-10" db="EMBL/GenBank/DDBJ databases">
        <title>Genomic analysis of the causative agents of coccidiosis in chickens.</title>
        <authorList>
            <person name="Reid A.J."/>
            <person name="Blake D."/>
            <person name="Billington K."/>
            <person name="Browne H."/>
            <person name="Dunn M."/>
            <person name="Hung S."/>
            <person name="Kawahara F."/>
            <person name="Miranda-Saavedra D."/>
            <person name="Mourier T."/>
            <person name="Nagra H."/>
            <person name="Otto T.D."/>
            <person name="Rawlings N."/>
            <person name="Sanchez A."/>
            <person name="Sanders M."/>
            <person name="Subramaniam C."/>
            <person name="Tay Y."/>
            <person name="Dear P."/>
            <person name="Doerig C."/>
            <person name="Gruber A."/>
            <person name="Parkinson J."/>
            <person name="Shirley M."/>
            <person name="Wan K.L."/>
            <person name="Berriman M."/>
            <person name="Tomley F."/>
            <person name="Pain A."/>
        </authorList>
    </citation>
    <scope>NUCLEOTIDE SEQUENCE [LARGE SCALE GENOMIC DNA]</scope>
    <source>
        <strain evidence="3">Houghton</strain>
    </source>
</reference>
<feature type="compositionally biased region" description="Basic and acidic residues" evidence="1">
    <location>
        <begin position="239"/>
        <end position="251"/>
    </location>
</feature>
<name>U6H9H5_9EIME</name>
<feature type="compositionally biased region" description="Polar residues" evidence="1">
    <location>
        <begin position="360"/>
        <end position="376"/>
    </location>
</feature>
<feature type="chain" id="PRO_5004670636" description="TPR domain-containing protein" evidence="2">
    <location>
        <begin position="20"/>
        <end position="376"/>
    </location>
</feature>
<dbReference type="OrthoDB" id="347770at2759"/>
<evidence type="ECO:0000313" key="4">
    <source>
        <dbReference type="Proteomes" id="UP000018201"/>
    </source>
</evidence>
<evidence type="ECO:0008006" key="5">
    <source>
        <dbReference type="Google" id="ProtNLM"/>
    </source>
</evidence>
<evidence type="ECO:0000313" key="3">
    <source>
        <dbReference type="EMBL" id="CDI87319.1"/>
    </source>
</evidence>
<dbReference type="InterPro" id="IPR011990">
    <property type="entry name" value="TPR-like_helical_dom_sf"/>
</dbReference>
<dbReference type="SUPFAM" id="SSF48452">
    <property type="entry name" value="TPR-like"/>
    <property type="match status" value="1"/>
</dbReference>
<dbReference type="PANTHER" id="PTHR46533">
    <property type="entry name" value="ZINC FINGER MYND DOMAIN-CONTAINING PROTEIN 12"/>
    <property type="match status" value="1"/>
</dbReference>
<protein>
    <recommendedName>
        <fullName evidence="5">TPR domain-containing protein</fullName>
    </recommendedName>
</protein>
<dbReference type="PANTHER" id="PTHR46533:SF1">
    <property type="entry name" value="ZINC FINGER MYND DOMAIN-CONTAINING PROTEIN 12"/>
    <property type="match status" value="1"/>
</dbReference>
<feature type="region of interest" description="Disordered" evidence="1">
    <location>
        <begin position="209"/>
        <end position="228"/>
    </location>
</feature>
<evidence type="ECO:0000256" key="2">
    <source>
        <dbReference type="SAM" id="SignalP"/>
    </source>
</evidence>
<feature type="signal peptide" evidence="2">
    <location>
        <begin position="1"/>
        <end position="19"/>
    </location>
</feature>
<accession>U6H9H5</accession>
<dbReference type="Proteomes" id="UP000018201">
    <property type="component" value="Unassembled WGS sequence"/>
</dbReference>
<dbReference type="EMBL" id="HG697215">
    <property type="protein sequence ID" value="CDI87319.1"/>
    <property type="molecule type" value="Genomic_DNA"/>
</dbReference>
<dbReference type="AlphaFoldDB" id="U6H9H5"/>
<proteinExistence type="predicted"/>
<keyword evidence="2" id="KW-0732">Signal</keyword>
<feature type="compositionally biased region" description="Polar residues" evidence="1">
    <location>
        <begin position="340"/>
        <end position="353"/>
    </location>
</feature>
<feature type="region of interest" description="Disordered" evidence="1">
    <location>
        <begin position="334"/>
        <end position="376"/>
    </location>
</feature>
<reference evidence="3" key="2">
    <citation type="submission" date="2013-10" db="EMBL/GenBank/DDBJ databases">
        <authorList>
            <person name="Aslett M."/>
        </authorList>
    </citation>
    <scope>NUCLEOTIDE SEQUENCE [LARGE SCALE GENOMIC DNA]</scope>
    <source>
        <strain evidence="3">Houghton</strain>
    </source>
</reference>
<sequence length="376" mass="42275">MHKMPWLVLTVILEVSTSAAQTWIVQGNFGLAVAGALYATRTAEMLFGTDSLEVVHPQLLLAQIYLGLNQLHSAEELLNMAERGLAKHPEAGRSARCSLYRNFGRLYACQNKYDQALRACAMDAEVFRKCGRAESHTACNAMYKKVCDIIIRWFEQNANMAANRDEMPSPKPVLQEENQRQDLVKSELEIQEAMETLRHIIEYAKDNHTESPELHYEEEQASDDEAVKRHDEATVAKQLRRDAKEQQHQIAEEAAESELEEEAIKRQDRDRKAALDEEVTAGETAENKAEAAIQEATKIAAETPEAVADKTEGGLSLKKVAKRLKDLAVEEQTLEVRLQPLNSQQQTTPNMVESSRKKNQSYCSTLNSNSSKKSHP</sequence>
<dbReference type="VEuPathDB" id="ToxoDB:EPH_0075750"/>
<dbReference type="Gene3D" id="1.25.40.10">
    <property type="entry name" value="Tetratricopeptide repeat domain"/>
    <property type="match status" value="1"/>
</dbReference>
<keyword evidence="4" id="KW-1185">Reference proteome</keyword>
<feature type="compositionally biased region" description="Basic and acidic residues" evidence="1">
    <location>
        <begin position="262"/>
        <end position="275"/>
    </location>
</feature>